<protein>
    <submittedName>
        <fullName evidence="1">Uncharacterized protein</fullName>
    </submittedName>
</protein>
<sequence length="218" mass="24389">MFRQCKYNGLNLVLKHNSTPQATTNVENSLECSSDSSSGLVEPTASIKDTHINCHEEDEVAKAVCRERDPLIEVLSPNKEGRILGEKELAGITNFAELSNILIWVEFPLCGIATSTSRKQKRYGSIAEIQGKYLTSGEKKKRDRALNKLKKQGLLIDASDIEGRSLTEFDLIAHQEIWSRDARKTLELGKSVCIQILGSEEEVFHEIASLDVESKEER</sequence>
<name>A0ABR2THY6_9ROSI</name>
<evidence type="ECO:0000313" key="1">
    <source>
        <dbReference type="EMBL" id="KAK9037111.1"/>
    </source>
</evidence>
<organism evidence="1 2">
    <name type="scientific">Hibiscus sabdariffa</name>
    <name type="common">roselle</name>
    <dbReference type="NCBI Taxonomy" id="183260"/>
    <lineage>
        <taxon>Eukaryota</taxon>
        <taxon>Viridiplantae</taxon>
        <taxon>Streptophyta</taxon>
        <taxon>Embryophyta</taxon>
        <taxon>Tracheophyta</taxon>
        <taxon>Spermatophyta</taxon>
        <taxon>Magnoliopsida</taxon>
        <taxon>eudicotyledons</taxon>
        <taxon>Gunneridae</taxon>
        <taxon>Pentapetalae</taxon>
        <taxon>rosids</taxon>
        <taxon>malvids</taxon>
        <taxon>Malvales</taxon>
        <taxon>Malvaceae</taxon>
        <taxon>Malvoideae</taxon>
        <taxon>Hibiscus</taxon>
    </lineage>
</organism>
<dbReference type="EMBL" id="JBBPBN010000005">
    <property type="protein sequence ID" value="KAK9037111.1"/>
    <property type="molecule type" value="Genomic_DNA"/>
</dbReference>
<reference evidence="1 2" key="1">
    <citation type="journal article" date="2024" name="G3 (Bethesda)">
        <title>Genome assembly of Hibiscus sabdariffa L. provides insights into metabolisms of medicinal natural products.</title>
        <authorList>
            <person name="Kim T."/>
        </authorList>
    </citation>
    <scope>NUCLEOTIDE SEQUENCE [LARGE SCALE GENOMIC DNA]</scope>
    <source>
        <strain evidence="1">TK-2024</strain>
        <tissue evidence="1">Old leaves</tissue>
    </source>
</reference>
<dbReference type="Proteomes" id="UP001396334">
    <property type="component" value="Unassembled WGS sequence"/>
</dbReference>
<accession>A0ABR2THY6</accession>
<keyword evidence="2" id="KW-1185">Reference proteome</keyword>
<proteinExistence type="predicted"/>
<gene>
    <name evidence="1" type="ORF">V6N11_022033</name>
</gene>
<evidence type="ECO:0000313" key="2">
    <source>
        <dbReference type="Proteomes" id="UP001396334"/>
    </source>
</evidence>
<comment type="caution">
    <text evidence="1">The sequence shown here is derived from an EMBL/GenBank/DDBJ whole genome shotgun (WGS) entry which is preliminary data.</text>
</comment>